<keyword evidence="5" id="KW-0547">Nucleotide-binding</keyword>
<dbReference type="PANTHER" id="PTHR11635">
    <property type="entry name" value="CAMP-DEPENDENT PROTEIN KINASE REGULATORY CHAIN"/>
    <property type="match status" value="1"/>
</dbReference>
<keyword evidence="11" id="KW-1185">Reference proteome</keyword>
<dbReference type="PIRSF" id="PIRSF000548">
    <property type="entry name" value="PK_regulatory"/>
    <property type="match status" value="1"/>
</dbReference>
<feature type="region of interest" description="Disordered" evidence="8">
    <location>
        <begin position="64"/>
        <end position="86"/>
    </location>
</feature>
<dbReference type="Proteomes" id="UP001642464">
    <property type="component" value="Unassembled WGS sequence"/>
</dbReference>
<dbReference type="PROSITE" id="PS00888">
    <property type="entry name" value="CNMP_BINDING_1"/>
    <property type="match status" value="1"/>
</dbReference>
<evidence type="ECO:0000256" key="2">
    <source>
        <dbReference type="ARBA" id="ARBA00022553"/>
    </source>
</evidence>
<evidence type="ECO:0000256" key="3">
    <source>
        <dbReference type="ARBA" id="ARBA00022566"/>
    </source>
</evidence>
<dbReference type="Pfam" id="PF00027">
    <property type="entry name" value="cNMP_binding"/>
    <property type="match status" value="2"/>
</dbReference>
<dbReference type="InterPro" id="IPR000595">
    <property type="entry name" value="cNMP-bd_dom"/>
</dbReference>
<dbReference type="CDD" id="cd00038">
    <property type="entry name" value="CAP_ED"/>
    <property type="match status" value="2"/>
</dbReference>
<dbReference type="EMBL" id="CAXAMM010005892">
    <property type="protein sequence ID" value="CAK9009088.1"/>
    <property type="molecule type" value="Genomic_DNA"/>
</dbReference>
<keyword evidence="6" id="KW-0114">cAMP</keyword>
<dbReference type="SUPFAM" id="SSF51206">
    <property type="entry name" value="cAMP-binding domain-like"/>
    <property type="match status" value="2"/>
</dbReference>
<dbReference type="InterPro" id="IPR018488">
    <property type="entry name" value="cNMP-bd_CS"/>
</dbReference>
<dbReference type="InterPro" id="IPR018490">
    <property type="entry name" value="cNMP-bd_dom_sf"/>
</dbReference>
<accession>A0ABP0J406</accession>
<dbReference type="InterPro" id="IPR014710">
    <property type="entry name" value="RmlC-like_jellyroll"/>
</dbReference>
<keyword evidence="2" id="KW-0597">Phosphoprotein</keyword>
<dbReference type="InterPro" id="IPR012198">
    <property type="entry name" value="cAMP_dep_PK_reg_su"/>
</dbReference>
<feature type="domain" description="Cyclic nucleotide-binding" evidence="9">
    <location>
        <begin position="249"/>
        <end position="398"/>
    </location>
</feature>
<dbReference type="SMART" id="SM00100">
    <property type="entry name" value="cNMP"/>
    <property type="match status" value="2"/>
</dbReference>
<dbReference type="PROSITE" id="PS00889">
    <property type="entry name" value="CNMP_BINDING_2"/>
    <property type="match status" value="2"/>
</dbReference>
<feature type="domain" description="Cyclic nucleotide-binding" evidence="9">
    <location>
        <begin position="126"/>
        <end position="246"/>
    </location>
</feature>
<dbReference type="InterPro" id="IPR050503">
    <property type="entry name" value="cAMP-dep_PK_reg_su-like"/>
</dbReference>
<proteinExistence type="inferred from homology"/>
<gene>
    <name evidence="10" type="ORF">SCF082_LOCUS10153</name>
</gene>
<evidence type="ECO:0000259" key="9">
    <source>
        <dbReference type="PROSITE" id="PS50042"/>
    </source>
</evidence>
<comment type="similarity">
    <text evidence="1">Belongs to the cAMP-dependent kinase regulatory chain family.</text>
</comment>
<keyword evidence="3" id="KW-0116">cAMP-binding</keyword>
<evidence type="ECO:0000313" key="10">
    <source>
        <dbReference type="EMBL" id="CAK9009088.1"/>
    </source>
</evidence>
<keyword evidence="7" id="KW-0175">Coiled coil</keyword>
<dbReference type="PRINTS" id="PR00103">
    <property type="entry name" value="CAMPKINASE"/>
</dbReference>
<reference evidence="10 11" key="1">
    <citation type="submission" date="2024-02" db="EMBL/GenBank/DDBJ databases">
        <authorList>
            <person name="Chen Y."/>
            <person name="Shah S."/>
            <person name="Dougan E. K."/>
            <person name="Thang M."/>
            <person name="Chan C."/>
        </authorList>
    </citation>
    <scope>NUCLEOTIDE SEQUENCE [LARGE SCALE GENOMIC DNA]</scope>
</reference>
<feature type="coiled-coil region" evidence="7">
    <location>
        <begin position="17"/>
        <end position="51"/>
    </location>
</feature>
<evidence type="ECO:0000256" key="4">
    <source>
        <dbReference type="ARBA" id="ARBA00022737"/>
    </source>
</evidence>
<evidence type="ECO:0000256" key="6">
    <source>
        <dbReference type="ARBA" id="ARBA00023149"/>
    </source>
</evidence>
<feature type="compositionally biased region" description="Acidic residues" evidence="8">
    <location>
        <begin position="64"/>
        <end position="73"/>
    </location>
</feature>
<evidence type="ECO:0000313" key="11">
    <source>
        <dbReference type="Proteomes" id="UP001642464"/>
    </source>
</evidence>
<sequence>MIKWLSQNSKTPAAAALTEGVNVLSELKVEMDKLQEEVKDLEKQVQAKRGGVFKSLDKRMVVTEEEEDEEVDDVIPPPSYLKKGPRSSVSAEAYGELKAKVFVPPVYPKSEAPSPGGRGTPQDSFLFAALDGHELKVLIDAMQEKIVEKGTRLINQGDDGDCLYVVEHGQMNCFIRQPDGGERKVKECTAGDAFGELALLYNCPRAASVEAGERSVLWMLDRESFNNIVKKAAAAHREQLEEFLQKVPLLQTMEVHERSAVCDALRPVTFCEGEVIVHQGEIGETFYLVEDRAERYSGFPAVGSDVQMVRKRMCRVWSPQEGTAVVSKVYVPGTPAKEVLRLAHGDYFGELALLNNDLRAATVTASSTCRCLALSRRTFDRLLGPLEDILRRNATEYD</sequence>
<keyword evidence="4" id="KW-0677">Repeat</keyword>
<protein>
    <submittedName>
        <fullName evidence="10">cAMP-dependent protein kinase regulatory subunit (PKA regulatory subunit)</fullName>
    </submittedName>
</protein>
<evidence type="ECO:0000256" key="7">
    <source>
        <dbReference type="SAM" id="Coils"/>
    </source>
</evidence>
<evidence type="ECO:0000256" key="8">
    <source>
        <dbReference type="SAM" id="MobiDB-lite"/>
    </source>
</evidence>
<organism evidence="10 11">
    <name type="scientific">Durusdinium trenchii</name>
    <dbReference type="NCBI Taxonomy" id="1381693"/>
    <lineage>
        <taxon>Eukaryota</taxon>
        <taxon>Sar</taxon>
        <taxon>Alveolata</taxon>
        <taxon>Dinophyceae</taxon>
        <taxon>Suessiales</taxon>
        <taxon>Symbiodiniaceae</taxon>
        <taxon>Durusdinium</taxon>
    </lineage>
</organism>
<evidence type="ECO:0000256" key="5">
    <source>
        <dbReference type="ARBA" id="ARBA00022741"/>
    </source>
</evidence>
<dbReference type="PROSITE" id="PS50042">
    <property type="entry name" value="CNMP_BINDING_3"/>
    <property type="match status" value="2"/>
</dbReference>
<name>A0ABP0J406_9DINO</name>
<dbReference type="PANTHER" id="PTHR11635:SF152">
    <property type="entry name" value="CAMP-DEPENDENT PROTEIN KINASE TYPE I REGULATORY SUBUNIT-RELATED"/>
    <property type="match status" value="1"/>
</dbReference>
<comment type="caution">
    <text evidence="10">The sequence shown here is derived from an EMBL/GenBank/DDBJ whole genome shotgun (WGS) entry which is preliminary data.</text>
</comment>
<evidence type="ECO:0000256" key="1">
    <source>
        <dbReference type="ARBA" id="ARBA00005753"/>
    </source>
</evidence>
<dbReference type="Gene3D" id="2.60.120.10">
    <property type="entry name" value="Jelly Rolls"/>
    <property type="match status" value="2"/>
</dbReference>